<dbReference type="GO" id="GO:0005615">
    <property type="term" value="C:extracellular space"/>
    <property type="evidence" value="ECO:0007669"/>
    <property type="project" value="TreeGrafter"/>
</dbReference>
<protein>
    <submittedName>
        <fullName evidence="1">Heparanase</fullName>
    </submittedName>
</protein>
<comment type="caution">
    <text evidence="1">The sequence shown here is derived from an EMBL/GenBank/DDBJ whole genome shotgun (WGS) entry which is preliminary data.</text>
</comment>
<evidence type="ECO:0000313" key="2">
    <source>
        <dbReference type="Proteomes" id="UP000762676"/>
    </source>
</evidence>
<sequence>MDTLKQQMEYAHNITLENCRVAKPIRFTETSSAYGGGAEGLSDGFAAGFLWLDKLGLAAKYQVTHLFRQSFFGGRYALVDMQLNPNPDLFLSVLYKRLVEGPVFQVTSIDIPAQLRLYAHCVRNAYYRTSWSTEVVRFGGDKQTLAIMHLFHYRVSY</sequence>
<dbReference type="PANTHER" id="PTHR46145">
    <property type="entry name" value="HEPARANASE"/>
    <property type="match status" value="1"/>
</dbReference>
<reference evidence="1 2" key="1">
    <citation type="journal article" date="2021" name="Elife">
        <title>Chloroplast acquisition without the gene transfer in kleptoplastic sea slugs, Plakobranchus ocellatus.</title>
        <authorList>
            <person name="Maeda T."/>
            <person name="Takahashi S."/>
            <person name="Yoshida T."/>
            <person name="Shimamura S."/>
            <person name="Takaki Y."/>
            <person name="Nagai Y."/>
            <person name="Toyoda A."/>
            <person name="Suzuki Y."/>
            <person name="Arimoto A."/>
            <person name="Ishii H."/>
            <person name="Satoh N."/>
            <person name="Nishiyama T."/>
            <person name="Hasebe M."/>
            <person name="Maruyama T."/>
            <person name="Minagawa J."/>
            <person name="Obokata J."/>
            <person name="Shigenobu S."/>
        </authorList>
    </citation>
    <scope>NUCLEOTIDE SEQUENCE [LARGE SCALE GENOMIC DNA]</scope>
</reference>
<organism evidence="1 2">
    <name type="scientific">Elysia marginata</name>
    <dbReference type="NCBI Taxonomy" id="1093978"/>
    <lineage>
        <taxon>Eukaryota</taxon>
        <taxon>Metazoa</taxon>
        <taxon>Spiralia</taxon>
        <taxon>Lophotrochozoa</taxon>
        <taxon>Mollusca</taxon>
        <taxon>Gastropoda</taxon>
        <taxon>Heterobranchia</taxon>
        <taxon>Euthyneura</taxon>
        <taxon>Panpulmonata</taxon>
        <taxon>Sacoglossa</taxon>
        <taxon>Placobranchoidea</taxon>
        <taxon>Plakobranchidae</taxon>
        <taxon>Elysia</taxon>
    </lineage>
</organism>
<name>A0AAV4H026_9GAST</name>
<evidence type="ECO:0000313" key="1">
    <source>
        <dbReference type="EMBL" id="GFR91019.1"/>
    </source>
</evidence>
<dbReference type="GO" id="GO:0031012">
    <property type="term" value="C:extracellular matrix"/>
    <property type="evidence" value="ECO:0007669"/>
    <property type="project" value="TreeGrafter"/>
</dbReference>
<proteinExistence type="predicted"/>
<dbReference type="Proteomes" id="UP000762676">
    <property type="component" value="Unassembled WGS sequence"/>
</dbReference>
<dbReference type="InterPro" id="IPR017853">
    <property type="entry name" value="GH"/>
</dbReference>
<gene>
    <name evidence="1" type="ORF">ElyMa_006164700</name>
</gene>
<dbReference type="AlphaFoldDB" id="A0AAV4H026"/>
<dbReference type="EMBL" id="BMAT01012381">
    <property type="protein sequence ID" value="GFR91019.1"/>
    <property type="molecule type" value="Genomic_DNA"/>
</dbReference>
<dbReference type="Gene3D" id="3.20.20.80">
    <property type="entry name" value="Glycosidases"/>
    <property type="match status" value="1"/>
</dbReference>
<keyword evidence="2" id="KW-1185">Reference proteome</keyword>
<accession>A0AAV4H026</accession>
<dbReference type="PANTHER" id="PTHR46145:SF4">
    <property type="entry name" value="HEPARANASE"/>
    <property type="match status" value="1"/>
</dbReference>
<dbReference type="SUPFAM" id="SSF51445">
    <property type="entry name" value="(Trans)glycosidases"/>
    <property type="match status" value="1"/>
</dbReference>